<dbReference type="Gene3D" id="1.10.260.40">
    <property type="entry name" value="lambda repressor-like DNA-binding domains"/>
    <property type="match status" value="1"/>
</dbReference>
<keyword evidence="3" id="KW-0804">Transcription</keyword>
<dbReference type="InterPro" id="IPR050807">
    <property type="entry name" value="TransReg_Diox_bact_type"/>
</dbReference>
<dbReference type="CDD" id="cd00093">
    <property type="entry name" value="HTH_XRE"/>
    <property type="match status" value="1"/>
</dbReference>
<dbReference type="InterPro" id="IPR010982">
    <property type="entry name" value="Lambda_DNA-bd_dom_sf"/>
</dbReference>
<gene>
    <name evidence="5" type="ORF">J2S03_002488</name>
</gene>
<dbReference type="RefSeq" id="WP_274456591.1">
    <property type="nucleotide sequence ID" value="NZ_CP067097.1"/>
</dbReference>
<dbReference type="EMBL" id="JAUSTP010000021">
    <property type="protein sequence ID" value="MDQ0190621.1"/>
    <property type="molecule type" value="Genomic_DNA"/>
</dbReference>
<dbReference type="InterPro" id="IPR001387">
    <property type="entry name" value="Cro/C1-type_HTH"/>
</dbReference>
<keyword evidence="6" id="KW-1185">Reference proteome</keyword>
<dbReference type="PROSITE" id="PS50943">
    <property type="entry name" value="HTH_CROC1"/>
    <property type="match status" value="1"/>
</dbReference>
<evidence type="ECO:0000259" key="4">
    <source>
        <dbReference type="PROSITE" id="PS50943"/>
    </source>
</evidence>
<organism evidence="5 6">
    <name type="scientific">Alicyclobacillus cycloheptanicus</name>
    <dbReference type="NCBI Taxonomy" id="1457"/>
    <lineage>
        <taxon>Bacteria</taxon>
        <taxon>Bacillati</taxon>
        <taxon>Bacillota</taxon>
        <taxon>Bacilli</taxon>
        <taxon>Bacillales</taxon>
        <taxon>Alicyclobacillaceae</taxon>
        <taxon>Alicyclobacillus</taxon>
    </lineage>
</organism>
<protein>
    <submittedName>
        <fullName evidence="5">Transcriptional regulator with XRE-family HTH domain</fullName>
    </submittedName>
</protein>
<evidence type="ECO:0000313" key="5">
    <source>
        <dbReference type="EMBL" id="MDQ0190621.1"/>
    </source>
</evidence>
<dbReference type="PANTHER" id="PTHR46797">
    <property type="entry name" value="HTH-TYPE TRANSCRIPTIONAL REGULATOR"/>
    <property type="match status" value="1"/>
</dbReference>
<dbReference type="Proteomes" id="UP001232973">
    <property type="component" value="Unassembled WGS sequence"/>
</dbReference>
<accession>A0ABT9XLM5</accession>
<reference evidence="5 6" key="1">
    <citation type="submission" date="2023-07" db="EMBL/GenBank/DDBJ databases">
        <title>Genomic Encyclopedia of Type Strains, Phase IV (KMG-IV): sequencing the most valuable type-strain genomes for metagenomic binning, comparative biology and taxonomic classification.</title>
        <authorList>
            <person name="Goeker M."/>
        </authorList>
    </citation>
    <scope>NUCLEOTIDE SEQUENCE [LARGE SCALE GENOMIC DNA]</scope>
    <source>
        <strain evidence="5 6">DSM 4006</strain>
    </source>
</reference>
<evidence type="ECO:0000313" key="6">
    <source>
        <dbReference type="Proteomes" id="UP001232973"/>
    </source>
</evidence>
<sequence length="78" mass="9063">MKHQSDDQLYLHLLGQRIRLAREQKGWSQESLSFACGLHRTYIGAVERGERNISFLNMKRIATALDLSLSELLDFEEK</sequence>
<dbReference type="Pfam" id="PF01381">
    <property type="entry name" value="HTH_3"/>
    <property type="match status" value="1"/>
</dbReference>
<dbReference type="SMART" id="SM00530">
    <property type="entry name" value="HTH_XRE"/>
    <property type="match status" value="1"/>
</dbReference>
<name>A0ABT9XLM5_9BACL</name>
<keyword evidence="2" id="KW-0238">DNA-binding</keyword>
<dbReference type="SUPFAM" id="SSF47413">
    <property type="entry name" value="lambda repressor-like DNA-binding domains"/>
    <property type="match status" value="1"/>
</dbReference>
<evidence type="ECO:0000256" key="2">
    <source>
        <dbReference type="ARBA" id="ARBA00023125"/>
    </source>
</evidence>
<proteinExistence type="predicted"/>
<evidence type="ECO:0000256" key="1">
    <source>
        <dbReference type="ARBA" id="ARBA00023015"/>
    </source>
</evidence>
<evidence type="ECO:0000256" key="3">
    <source>
        <dbReference type="ARBA" id="ARBA00023163"/>
    </source>
</evidence>
<keyword evidence="1" id="KW-0805">Transcription regulation</keyword>
<comment type="caution">
    <text evidence="5">The sequence shown here is derived from an EMBL/GenBank/DDBJ whole genome shotgun (WGS) entry which is preliminary data.</text>
</comment>
<dbReference type="PANTHER" id="PTHR46797:SF23">
    <property type="entry name" value="HTH-TYPE TRANSCRIPTIONAL REGULATOR SUTR"/>
    <property type="match status" value="1"/>
</dbReference>
<feature type="domain" description="HTH cro/C1-type" evidence="4">
    <location>
        <begin position="18"/>
        <end position="72"/>
    </location>
</feature>